<evidence type="ECO:0000256" key="1">
    <source>
        <dbReference type="SAM" id="Phobius"/>
    </source>
</evidence>
<keyword evidence="1" id="KW-0472">Membrane</keyword>
<keyword evidence="1" id="KW-1133">Transmembrane helix</keyword>
<evidence type="ECO:0008006" key="4">
    <source>
        <dbReference type="Google" id="ProtNLM"/>
    </source>
</evidence>
<evidence type="ECO:0000313" key="3">
    <source>
        <dbReference type="Proteomes" id="UP001207687"/>
    </source>
</evidence>
<feature type="transmembrane region" description="Helical" evidence="1">
    <location>
        <begin position="50"/>
        <end position="73"/>
    </location>
</feature>
<dbReference type="AlphaFoldDB" id="A0AAW5TLF8"/>
<dbReference type="Proteomes" id="UP001207687">
    <property type="component" value="Unassembled WGS sequence"/>
</dbReference>
<proteinExistence type="predicted"/>
<dbReference type="EMBL" id="JAOQNN010000001">
    <property type="protein sequence ID" value="MCW2280177.1"/>
    <property type="molecule type" value="Genomic_DNA"/>
</dbReference>
<comment type="caution">
    <text evidence="2">The sequence shown here is derived from an EMBL/GenBank/DDBJ whole genome shotgun (WGS) entry which is preliminary data.</text>
</comment>
<accession>A0AAW5TLF8</accession>
<protein>
    <recommendedName>
        <fullName evidence="4">DUF2393 domain-containing protein</fullName>
    </recommendedName>
</protein>
<keyword evidence="1" id="KW-0812">Transmembrane</keyword>
<feature type="transmembrane region" description="Helical" evidence="1">
    <location>
        <begin position="20"/>
        <end position="38"/>
    </location>
</feature>
<reference evidence="2" key="1">
    <citation type="submission" date="2023-08" db="EMBL/GenBank/DDBJ databases">
        <title>Genomic analyses of the natural microbiome of Caenorhabditis elegans.</title>
        <authorList>
            <person name="Samuel B."/>
        </authorList>
    </citation>
    <scope>NUCLEOTIDE SEQUENCE</scope>
    <source>
        <strain evidence="2">BIGb0220</strain>
    </source>
</reference>
<name>A0AAW5TLF8_9LACT</name>
<gene>
    <name evidence="2" type="ORF">M2256_000635</name>
</gene>
<sequence length="174" mass="19638">MSSTTTETLKLFDHLGGIDILVLILGSLVGLFIFLGGIQEMFDFGSSGCILILFSVGIFSVVTMGIINCFSPINVTKTTQVQKRHPQVIKVEGKLLSTDGLTLFLKERPNHYMKKKLTIDRHVKIKEGTSYSYTEVKTKISYETKQKFRATFETLPKNQFKTEIILTVPKEELK</sequence>
<dbReference type="RefSeq" id="WP_264653753.1">
    <property type="nucleotide sequence ID" value="NZ_JAOQNN010000001.1"/>
</dbReference>
<evidence type="ECO:0000313" key="2">
    <source>
        <dbReference type="EMBL" id="MCW2280177.1"/>
    </source>
</evidence>
<organism evidence="2 3">
    <name type="scientific">Lactococcus lactis</name>
    <dbReference type="NCBI Taxonomy" id="1358"/>
    <lineage>
        <taxon>Bacteria</taxon>
        <taxon>Bacillati</taxon>
        <taxon>Bacillota</taxon>
        <taxon>Bacilli</taxon>
        <taxon>Lactobacillales</taxon>
        <taxon>Streptococcaceae</taxon>
        <taxon>Lactococcus</taxon>
    </lineage>
</organism>